<feature type="domain" description="Ice-binding protein C-terminal" evidence="2">
    <location>
        <begin position="169"/>
        <end position="193"/>
    </location>
</feature>
<evidence type="ECO:0000256" key="1">
    <source>
        <dbReference type="SAM" id="SignalP"/>
    </source>
</evidence>
<dbReference type="InterPro" id="IPR013424">
    <property type="entry name" value="Ice-binding_C"/>
</dbReference>
<dbReference type="AlphaFoldDB" id="A0A9X1D9A0"/>
<dbReference type="EMBL" id="JAHGAW010000001">
    <property type="protein sequence ID" value="MBT2185448.1"/>
    <property type="molecule type" value="Genomic_DNA"/>
</dbReference>
<keyword evidence="1" id="KW-0732">Signal</keyword>
<reference evidence="3" key="1">
    <citation type="submission" date="2021-05" db="EMBL/GenBank/DDBJ databases">
        <title>Genome of Sphingobium sp. strain.</title>
        <authorList>
            <person name="Fan R."/>
        </authorList>
    </citation>
    <scope>NUCLEOTIDE SEQUENCE</scope>
    <source>
        <strain evidence="3">H33</strain>
    </source>
</reference>
<feature type="signal peptide" evidence="1">
    <location>
        <begin position="1"/>
        <end position="26"/>
    </location>
</feature>
<feature type="chain" id="PRO_5040906315" evidence="1">
    <location>
        <begin position="27"/>
        <end position="199"/>
    </location>
</feature>
<evidence type="ECO:0000313" key="4">
    <source>
        <dbReference type="Proteomes" id="UP001138757"/>
    </source>
</evidence>
<proteinExistence type="predicted"/>
<comment type="caution">
    <text evidence="3">The sequence shown here is derived from an EMBL/GenBank/DDBJ whole genome shotgun (WGS) entry which is preliminary data.</text>
</comment>
<organism evidence="3 4">
    <name type="scientific">Sphingobium nicotianae</name>
    <dbReference type="NCBI Taxonomy" id="2782607"/>
    <lineage>
        <taxon>Bacteria</taxon>
        <taxon>Pseudomonadati</taxon>
        <taxon>Pseudomonadota</taxon>
        <taxon>Alphaproteobacteria</taxon>
        <taxon>Sphingomonadales</taxon>
        <taxon>Sphingomonadaceae</taxon>
        <taxon>Sphingobium</taxon>
    </lineage>
</organism>
<protein>
    <submittedName>
        <fullName evidence="3">PEP-CTERM sorting domain-containing protein</fullName>
    </submittedName>
</protein>
<gene>
    <name evidence="3" type="ORF">KK488_00615</name>
</gene>
<keyword evidence="4" id="KW-1185">Reference proteome</keyword>
<name>A0A9X1D9A0_9SPHN</name>
<dbReference type="NCBIfam" id="NF035944">
    <property type="entry name" value="PEPxxWA-CTERM"/>
    <property type="match status" value="1"/>
</dbReference>
<dbReference type="Pfam" id="PF07589">
    <property type="entry name" value="PEP-CTERM"/>
    <property type="match status" value="1"/>
</dbReference>
<dbReference type="NCBIfam" id="TIGR02595">
    <property type="entry name" value="PEP_CTERM"/>
    <property type="match status" value="1"/>
</dbReference>
<evidence type="ECO:0000313" key="3">
    <source>
        <dbReference type="EMBL" id="MBT2185448.1"/>
    </source>
</evidence>
<evidence type="ECO:0000259" key="2">
    <source>
        <dbReference type="Pfam" id="PF07589"/>
    </source>
</evidence>
<sequence length="199" mass="20912">MIMTIKTFALAALAGTGLLASVGAQAAPTIDVAEAPTGFFVPTAAQTYDAPYYRYFDGDWGWTHNAIAGSITTASLLISAFDVDPTEIDQIYAYDNGVKTLLGDLAVAPDDYSYTEFVLGANFFDDIAAGLQVFIDIDVGNTTNTWAVTLAKSTLSIDGAAPPNPNPGVPEPATWGMMIAGLAIVGSTMRRRKVAVSFA</sequence>
<dbReference type="Proteomes" id="UP001138757">
    <property type="component" value="Unassembled WGS sequence"/>
</dbReference>
<accession>A0A9X1D9A0</accession>